<dbReference type="Gene3D" id="2.70.70.10">
    <property type="entry name" value="Glucose Permease (Domain IIA)"/>
    <property type="match status" value="1"/>
</dbReference>
<sequence>MRQLWTQAAVIALTAGTLAACETTGAQYPTRADAGVSPPLVQAPPAVQTAPPAAQPPEDDAPPVTAPVAAGAVSSQPLSPVPSDIPPPPPPPADSRPIPAPVQQQPAMRPVVVTTTGGKVVDVSGGPQTYTVQSGDGLDAIGRKMGISRVELAKLNDLEEPYRLKPGQKLKGPSTKAKAYVVESGDTLSAISRRFSVTPAALAEENDLSTGASIRAGQKIRLPEGYKDKGPSRTTVMQPVPGGSSTLAGAAPSRPAPTASAPSIGSRPAAAPPPSRPVVDDEPAPAATTTTTVSITGKVIEVAGKPKIHTVKSGDAIDSIARDLGTTRKDLVEDNDLKAPYVIRPGQKLKGPATTDKAYVAESGDTLAGIAKRFNVSVSALAKENNLRTGASVKKGQKVVLPDGYKDRGPIRTTVTTPAPRPAPPMATPAPTTAAQAPIGASPAPAPSTSGLPSSPRPYTPSGSASSYPRPSAPVSAQPITPPPAPSRPIIESSAPPTEAEITAAGRGRFVWPVRGETISDFGPKGTGQRNDGLNIRASAGAPVKAAASGEVVYAGNQVPGFGNLVLVKHADGWVTAYAHLATTDVKMRQQVGQGEQLGTVGQTGGVNEPQLHFEVRYAPTPKDKAKPIDPGLVLPR</sequence>
<gene>
    <name evidence="4" type="ORF">DDF65_11810</name>
</gene>
<dbReference type="InterPro" id="IPR016047">
    <property type="entry name" value="M23ase_b-sheet_dom"/>
</dbReference>
<evidence type="ECO:0000313" key="4">
    <source>
        <dbReference type="EMBL" id="PVM82480.1"/>
    </source>
</evidence>
<feature type="compositionally biased region" description="Low complexity" evidence="1">
    <location>
        <begin position="38"/>
        <end position="52"/>
    </location>
</feature>
<comment type="caution">
    <text evidence="4">The sequence shown here is derived from an EMBL/GenBank/DDBJ whole genome shotgun (WGS) entry which is preliminary data.</text>
</comment>
<dbReference type="InterPro" id="IPR018392">
    <property type="entry name" value="LysM"/>
</dbReference>
<accession>A0A2T9JFK7</accession>
<feature type="signal peptide" evidence="2">
    <location>
        <begin position="1"/>
        <end position="19"/>
    </location>
</feature>
<feature type="chain" id="PRO_5015738441" evidence="2">
    <location>
        <begin position="20"/>
        <end position="637"/>
    </location>
</feature>
<dbReference type="PROSITE" id="PS51782">
    <property type="entry name" value="LYSM"/>
    <property type="match status" value="4"/>
</dbReference>
<dbReference type="SMART" id="SM00257">
    <property type="entry name" value="LysM"/>
    <property type="match status" value="4"/>
</dbReference>
<protein>
    <submittedName>
        <fullName evidence="4">Peptidase M24</fullName>
    </submittedName>
</protein>
<dbReference type="PANTHER" id="PTHR33734:SF22">
    <property type="entry name" value="MEMBRANE-BOUND LYTIC MUREIN TRANSGLYCOSYLASE D"/>
    <property type="match status" value="1"/>
</dbReference>
<evidence type="ECO:0000259" key="3">
    <source>
        <dbReference type="PROSITE" id="PS51782"/>
    </source>
</evidence>
<name>A0A2T9JFK7_9CAUL</name>
<dbReference type="EMBL" id="QDKP01000036">
    <property type="protein sequence ID" value="PVM82480.1"/>
    <property type="molecule type" value="Genomic_DNA"/>
</dbReference>
<evidence type="ECO:0000313" key="5">
    <source>
        <dbReference type="Proteomes" id="UP000244913"/>
    </source>
</evidence>
<proteinExistence type="predicted"/>
<keyword evidence="2" id="KW-0732">Signal</keyword>
<feature type="compositionally biased region" description="Low complexity" evidence="1">
    <location>
        <begin position="488"/>
        <end position="497"/>
    </location>
</feature>
<feature type="region of interest" description="Disordered" evidence="1">
    <location>
        <begin position="30"/>
        <end position="106"/>
    </location>
</feature>
<dbReference type="Pfam" id="PF01476">
    <property type="entry name" value="LysM"/>
    <property type="match status" value="4"/>
</dbReference>
<dbReference type="InterPro" id="IPR036779">
    <property type="entry name" value="LysM_dom_sf"/>
</dbReference>
<feature type="region of interest" description="Disordered" evidence="1">
    <location>
        <begin position="399"/>
        <end position="497"/>
    </location>
</feature>
<organism evidence="4 5">
    <name type="scientific">Caulobacter radicis</name>
    <dbReference type="NCBI Taxonomy" id="2172650"/>
    <lineage>
        <taxon>Bacteria</taxon>
        <taxon>Pseudomonadati</taxon>
        <taxon>Pseudomonadota</taxon>
        <taxon>Alphaproteobacteria</taxon>
        <taxon>Caulobacterales</taxon>
        <taxon>Caulobacteraceae</taxon>
        <taxon>Caulobacter</taxon>
    </lineage>
</organism>
<evidence type="ECO:0000256" key="2">
    <source>
        <dbReference type="SAM" id="SignalP"/>
    </source>
</evidence>
<feature type="domain" description="LysM" evidence="3">
    <location>
        <begin position="307"/>
        <end position="351"/>
    </location>
</feature>
<dbReference type="PROSITE" id="PS51257">
    <property type="entry name" value="PROKAR_LIPOPROTEIN"/>
    <property type="match status" value="1"/>
</dbReference>
<dbReference type="Pfam" id="PF01551">
    <property type="entry name" value="Peptidase_M23"/>
    <property type="match status" value="1"/>
</dbReference>
<feature type="compositionally biased region" description="Polar residues" evidence="1">
    <location>
        <begin position="232"/>
        <end position="247"/>
    </location>
</feature>
<keyword evidence="5" id="KW-1185">Reference proteome</keyword>
<dbReference type="Proteomes" id="UP000244913">
    <property type="component" value="Unassembled WGS sequence"/>
</dbReference>
<dbReference type="CDD" id="cd12797">
    <property type="entry name" value="M23_peptidase"/>
    <property type="match status" value="1"/>
</dbReference>
<dbReference type="Gene3D" id="3.10.350.10">
    <property type="entry name" value="LysM domain"/>
    <property type="match status" value="4"/>
</dbReference>
<evidence type="ECO:0000256" key="1">
    <source>
        <dbReference type="SAM" id="MobiDB-lite"/>
    </source>
</evidence>
<feature type="compositionally biased region" description="Pro residues" evidence="1">
    <location>
        <begin position="79"/>
        <end position="100"/>
    </location>
</feature>
<feature type="compositionally biased region" description="Pro residues" evidence="1">
    <location>
        <begin position="419"/>
        <end position="428"/>
    </location>
</feature>
<feature type="region of interest" description="Disordered" evidence="1">
    <location>
        <begin position="214"/>
        <end position="290"/>
    </location>
</feature>
<dbReference type="CDD" id="cd00118">
    <property type="entry name" value="LysM"/>
    <property type="match status" value="4"/>
</dbReference>
<feature type="compositionally biased region" description="Low complexity" evidence="1">
    <location>
        <begin position="62"/>
        <end position="73"/>
    </location>
</feature>
<dbReference type="SUPFAM" id="SSF51261">
    <property type="entry name" value="Duplicated hybrid motif"/>
    <property type="match status" value="1"/>
</dbReference>
<reference evidence="4 5" key="1">
    <citation type="submission" date="2018-04" db="EMBL/GenBank/DDBJ databases">
        <title>The genome sequence of Caulobacter sp. 736.</title>
        <authorList>
            <person name="Gao J."/>
            <person name="Sun J."/>
        </authorList>
    </citation>
    <scope>NUCLEOTIDE SEQUENCE [LARGE SCALE GENOMIC DNA]</scope>
    <source>
        <strain evidence="4 5">736</strain>
    </source>
</reference>
<dbReference type="InterPro" id="IPR011055">
    <property type="entry name" value="Dup_hybrid_motif"/>
</dbReference>
<dbReference type="RefSeq" id="WP_116567477.1">
    <property type="nucleotide sequence ID" value="NZ_QDKP01000036.1"/>
</dbReference>
<dbReference type="PANTHER" id="PTHR33734">
    <property type="entry name" value="LYSM DOMAIN-CONTAINING GPI-ANCHORED PROTEIN 2"/>
    <property type="match status" value="1"/>
</dbReference>
<dbReference type="AlphaFoldDB" id="A0A2T9JFK7"/>
<dbReference type="SUPFAM" id="SSF54106">
    <property type="entry name" value="LysM domain"/>
    <property type="match status" value="4"/>
</dbReference>
<feature type="domain" description="LysM" evidence="3">
    <location>
        <begin position="357"/>
        <end position="401"/>
    </location>
</feature>
<feature type="domain" description="LysM" evidence="3">
    <location>
        <begin position="178"/>
        <end position="222"/>
    </location>
</feature>
<feature type="compositionally biased region" description="Low complexity" evidence="1">
    <location>
        <begin position="248"/>
        <end position="269"/>
    </location>
</feature>
<feature type="domain" description="LysM" evidence="3">
    <location>
        <begin position="128"/>
        <end position="172"/>
    </location>
</feature>
<feature type="compositionally biased region" description="Basic and acidic residues" evidence="1">
    <location>
        <begin position="221"/>
        <end position="231"/>
    </location>
</feature>
<feature type="compositionally biased region" description="Low complexity" evidence="1">
    <location>
        <begin position="429"/>
        <end position="454"/>
    </location>
</feature>